<evidence type="ECO:0000256" key="2">
    <source>
        <dbReference type="SAM" id="SignalP"/>
    </source>
</evidence>
<evidence type="ECO:0000313" key="5">
    <source>
        <dbReference type="EMBL" id="MES0872802.1"/>
    </source>
</evidence>
<dbReference type="Proteomes" id="UP001465331">
    <property type="component" value="Unassembled WGS sequence"/>
</dbReference>
<gene>
    <name evidence="5" type="ORF">ABSH63_02070</name>
</gene>
<feature type="domain" description="Lnb N-terminal periplasmic" evidence="3">
    <location>
        <begin position="26"/>
        <end position="163"/>
    </location>
</feature>
<dbReference type="Pfam" id="PF25221">
    <property type="entry name" value="5TMH_Lnb"/>
    <property type="match status" value="1"/>
</dbReference>
<dbReference type="EMBL" id="JBEPIJ010000002">
    <property type="protein sequence ID" value="MES0872802.1"/>
    <property type="molecule type" value="Genomic_DNA"/>
</dbReference>
<feature type="transmembrane region" description="Helical" evidence="1">
    <location>
        <begin position="259"/>
        <end position="276"/>
    </location>
</feature>
<reference evidence="5 6" key="1">
    <citation type="submission" date="2024-06" db="EMBL/GenBank/DDBJ databases">
        <authorList>
            <person name="Li Z."/>
            <person name="Jiang Y."/>
        </authorList>
    </citation>
    <scope>NUCLEOTIDE SEQUENCE [LARGE SCALE GENOMIC DNA]</scope>
    <source>
        <strain evidence="5 6">HSW-8</strain>
    </source>
</reference>
<dbReference type="RefSeq" id="WP_352886975.1">
    <property type="nucleotide sequence ID" value="NZ_JBEPIJ010000002.1"/>
</dbReference>
<feature type="signal peptide" evidence="2">
    <location>
        <begin position="1"/>
        <end position="20"/>
    </location>
</feature>
<feature type="transmembrane region" description="Helical" evidence="1">
    <location>
        <begin position="355"/>
        <end position="373"/>
    </location>
</feature>
<dbReference type="Pfam" id="PF13387">
    <property type="entry name" value="Lnb_N"/>
    <property type="match status" value="1"/>
</dbReference>
<feature type="domain" description="Lnb-like transmembrane" evidence="4">
    <location>
        <begin position="266"/>
        <end position="345"/>
    </location>
</feature>
<dbReference type="InterPro" id="IPR057436">
    <property type="entry name" value="5TMH_Lnb"/>
</dbReference>
<dbReference type="InterPro" id="IPR025178">
    <property type="entry name" value="Lnb_N"/>
</dbReference>
<accession>A0ABV2A6B8</accession>
<protein>
    <submittedName>
        <fullName evidence="5">DUF4105 domain-containing protein</fullName>
    </submittedName>
</protein>
<proteinExistence type="predicted"/>
<organism evidence="5 6">
    <name type="scientific">Sinimarinibacterium thermocellulolyticum</name>
    <dbReference type="NCBI Taxonomy" id="3170016"/>
    <lineage>
        <taxon>Bacteria</taxon>
        <taxon>Pseudomonadati</taxon>
        <taxon>Pseudomonadota</taxon>
        <taxon>Gammaproteobacteria</taxon>
        <taxon>Nevskiales</taxon>
        <taxon>Nevskiaceae</taxon>
        <taxon>Sinimarinibacterium</taxon>
    </lineage>
</organism>
<comment type="caution">
    <text evidence="5">The sequence shown here is derived from an EMBL/GenBank/DDBJ whole genome shotgun (WGS) entry which is preliminary data.</text>
</comment>
<name>A0ABV2A6B8_9GAMM</name>
<keyword evidence="1" id="KW-1133">Transmembrane helix</keyword>
<evidence type="ECO:0000259" key="3">
    <source>
        <dbReference type="Pfam" id="PF13387"/>
    </source>
</evidence>
<evidence type="ECO:0000256" key="1">
    <source>
        <dbReference type="SAM" id="Phobius"/>
    </source>
</evidence>
<keyword evidence="2" id="KW-0732">Signal</keyword>
<evidence type="ECO:0000259" key="4">
    <source>
        <dbReference type="Pfam" id="PF25221"/>
    </source>
</evidence>
<evidence type="ECO:0000313" key="6">
    <source>
        <dbReference type="Proteomes" id="UP001465331"/>
    </source>
</evidence>
<feature type="transmembrane region" description="Helical" evidence="1">
    <location>
        <begin position="379"/>
        <end position="396"/>
    </location>
</feature>
<feature type="chain" id="PRO_5047300958" evidence="2">
    <location>
        <begin position="21"/>
        <end position="400"/>
    </location>
</feature>
<sequence length="400" mass="43822">MRIVLRFAGVLLIFASAVTAAVAATPAAPQISLLTFAPGQIYWQRFGHNALLVREAGAAPQVYNYGIFDFGQKHFFLNFVRGRMLYRLDVAPLDWTLRQYAAEGRWVIEQPLALDAARARALADHLAWNARPENAHYRYDYFLANCSTRVRDVLDQALDGALRRQLAARPASGTYRSEVLRLMAPMPALMAGMDLGLGPRVDVPLDQWDEGFIPERLMQALRQVRIDDAEGIGRALIAGERTLVAANAVDRGAPPRLDLPFLLVGLALAAVLVLLARHRAQAVARAGFAALAMVYALVAGLGGAVLLLGWLATDHWGMARNHNLLLLHPLWWLLLPALVRHAGQRPARRSACTRTVTWLTAAAGVAALPLALFGAQPNLHWVALLLPPGLALLYGLQRRP</sequence>
<feature type="transmembrane region" description="Helical" evidence="1">
    <location>
        <begin position="288"/>
        <end position="312"/>
    </location>
</feature>
<keyword evidence="6" id="KW-1185">Reference proteome</keyword>
<keyword evidence="1" id="KW-0812">Transmembrane</keyword>
<keyword evidence="1" id="KW-0472">Membrane</keyword>
<feature type="transmembrane region" description="Helical" evidence="1">
    <location>
        <begin position="324"/>
        <end position="343"/>
    </location>
</feature>